<protein>
    <submittedName>
        <fullName evidence="2">Uncharacterized protein</fullName>
    </submittedName>
</protein>
<gene>
    <name evidence="2" type="ORF">GNI_023480</name>
</gene>
<feature type="non-terminal residue" evidence="2">
    <location>
        <position position="317"/>
    </location>
</feature>
<dbReference type="Proteomes" id="UP000019763">
    <property type="component" value="Unassembled WGS sequence"/>
</dbReference>
<evidence type="ECO:0000313" key="2">
    <source>
        <dbReference type="EMBL" id="EZG79943.1"/>
    </source>
</evidence>
<comment type="caution">
    <text evidence="2">The sequence shown here is derived from an EMBL/GenBank/DDBJ whole genome shotgun (WGS) entry which is preliminary data.</text>
</comment>
<feature type="compositionally biased region" description="Basic residues" evidence="1">
    <location>
        <begin position="141"/>
        <end position="155"/>
    </location>
</feature>
<dbReference type="EMBL" id="AFNH02000174">
    <property type="protein sequence ID" value="EZG79943.1"/>
    <property type="molecule type" value="Genomic_DNA"/>
</dbReference>
<feature type="region of interest" description="Disordered" evidence="1">
    <location>
        <begin position="222"/>
        <end position="317"/>
    </location>
</feature>
<feature type="compositionally biased region" description="Polar residues" evidence="1">
    <location>
        <begin position="245"/>
        <end position="265"/>
    </location>
</feature>
<proteinExistence type="predicted"/>
<sequence>MGILNDAKDAVTSTAAKAASRLAASEAPRILKDLDNLVESTAEQVANLEAATIQNTERILADAFSKEALAKALPEIQPFIPKGQAAVATSDQVAPSGAAGAGAKAKDAAGGSVPTSSAGSPSLSPNETRADRPGRPATSRKSSRRQSRRPSRRKPYTLVNHAARGPTGQATAADYVSRSSVPQTGAFGHGNAQVGAAQAGATEAGAVEVNAVEVSVALPSGTGTSPMGSASPKAGAVHPGGIAVVNSTPSSTFKSACESPGSSPESPILHAILTPAPWAGESPVGESPARDSPVGETCLGQSPVGSPVGETGLGQSP</sequence>
<evidence type="ECO:0000313" key="3">
    <source>
        <dbReference type="Proteomes" id="UP000019763"/>
    </source>
</evidence>
<dbReference type="RefSeq" id="XP_011134351.1">
    <property type="nucleotide sequence ID" value="XM_011136049.1"/>
</dbReference>
<dbReference type="GeneID" id="22911079"/>
<feature type="compositionally biased region" description="Polar residues" evidence="1">
    <location>
        <begin position="113"/>
        <end position="127"/>
    </location>
</feature>
<name>A0A023BBS0_GRENI</name>
<reference evidence="2" key="1">
    <citation type="submission" date="2013-12" db="EMBL/GenBank/DDBJ databases">
        <authorList>
            <person name="Omoto C.K."/>
            <person name="Sibley D."/>
            <person name="Venepally P."/>
            <person name="Hadjithomas M."/>
            <person name="Karamycheva S."/>
            <person name="Brunk B."/>
            <person name="Roos D."/>
            <person name="Caler E."/>
            <person name="Lorenzi H."/>
        </authorList>
    </citation>
    <scope>NUCLEOTIDE SEQUENCE</scope>
</reference>
<feature type="region of interest" description="Disordered" evidence="1">
    <location>
        <begin position="84"/>
        <end position="177"/>
    </location>
</feature>
<dbReference type="AlphaFoldDB" id="A0A023BBS0"/>
<dbReference type="VEuPathDB" id="CryptoDB:GNI_023480"/>
<accession>A0A023BBS0</accession>
<organism evidence="2 3">
    <name type="scientific">Gregarina niphandrodes</name>
    <name type="common">Septate eugregarine</name>
    <dbReference type="NCBI Taxonomy" id="110365"/>
    <lineage>
        <taxon>Eukaryota</taxon>
        <taxon>Sar</taxon>
        <taxon>Alveolata</taxon>
        <taxon>Apicomplexa</taxon>
        <taxon>Conoidasida</taxon>
        <taxon>Gregarinasina</taxon>
        <taxon>Eugregarinorida</taxon>
        <taxon>Gregarinidae</taxon>
        <taxon>Gregarina</taxon>
    </lineage>
</organism>
<evidence type="ECO:0000256" key="1">
    <source>
        <dbReference type="SAM" id="MobiDB-lite"/>
    </source>
</evidence>
<keyword evidence="3" id="KW-1185">Reference proteome</keyword>
<feature type="compositionally biased region" description="Low complexity" evidence="1">
    <location>
        <begin position="97"/>
        <end position="111"/>
    </location>
</feature>